<protein>
    <submittedName>
        <fullName evidence="2">Uncharacterized protein</fullName>
    </submittedName>
</protein>
<dbReference type="AlphaFoldDB" id="A0AB37ZAD7"/>
<name>A0AB37ZAD7_9PSED</name>
<dbReference type="EMBL" id="FMTL01000003">
    <property type="protein sequence ID" value="SCW75563.1"/>
    <property type="molecule type" value="Genomic_DNA"/>
</dbReference>
<dbReference type="Proteomes" id="UP000242418">
    <property type="component" value="Unassembled WGS sequence"/>
</dbReference>
<evidence type="ECO:0000313" key="2">
    <source>
        <dbReference type="EMBL" id="SCW75563.1"/>
    </source>
</evidence>
<evidence type="ECO:0000256" key="1">
    <source>
        <dbReference type="SAM" id="SignalP"/>
    </source>
</evidence>
<gene>
    <name evidence="2" type="ORF">SAMN05216370_3224</name>
</gene>
<feature type="signal peptide" evidence="1">
    <location>
        <begin position="1"/>
        <end position="19"/>
    </location>
</feature>
<accession>A0AB37ZAD7</accession>
<organism evidence="2 3">
    <name type="scientific">Pseudomonas peli</name>
    <dbReference type="NCBI Taxonomy" id="592361"/>
    <lineage>
        <taxon>Bacteria</taxon>
        <taxon>Pseudomonadati</taxon>
        <taxon>Pseudomonadota</taxon>
        <taxon>Gammaproteobacteria</taxon>
        <taxon>Pseudomonadales</taxon>
        <taxon>Pseudomonadaceae</taxon>
        <taxon>Pseudomonas</taxon>
    </lineage>
</organism>
<keyword evidence="3" id="KW-1185">Reference proteome</keyword>
<reference evidence="2 3" key="1">
    <citation type="submission" date="2016-10" db="EMBL/GenBank/DDBJ databases">
        <authorList>
            <person name="Varghese N."/>
            <person name="Submissions S."/>
        </authorList>
    </citation>
    <scope>NUCLEOTIDE SEQUENCE [LARGE SCALE GENOMIC DNA]</scope>
    <source>
        <strain evidence="2 3">DSM 17833</strain>
    </source>
</reference>
<evidence type="ECO:0000313" key="3">
    <source>
        <dbReference type="Proteomes" id="UP000242418"/>
    </source>
</evidence>
<feature type="chain" id="PRO_5044322239" evidence="1">
    <location>
        <begin position="20"/>
        <end position="177"/>
    </location>
</feature>
<comment type="caution">
    <text evidence="2">The sequence shown here is derived from an EMBL/GenBank/DDBJ whole genome shotgun (WGS) entry which is preliminary data.</text>
</comment>
<dbReference type="RefSeq" id="WP_167354472.1">
    <property type="nucleotide sequence ID" value="NZ_JAAQXQ010000001.1"/>
</dbReference>
<sequence>MRPILLAMFALLLPMMAAATEPTNVIYLTAFAVDNPADSQQRERAAQLDEALLRALQARQIQVKPVSQQAALPTHGWLVQGQVSSEAGRRLVRTVVGFGAGASNVEAHVWISDLAAEKQQQLAAQDRSKRLPGALVTRNPQLAAAKFLLERRALNRNIDEVAADLADDINKALANAH</sequence>
<dbReference type="Pfam" id="PF14366">
    <property type="entry name" value="DUF4410"/>
    <property type="match status" value="1"/>
</dbReference>
<keyword evidence="1" id="KW-0732">Signal</keyword>
<dbReference type="InterPro" id="IPR025522">
    <property type="entry name" value="DUF4410"/>
</dbReference>
<proteinExistence type="predicted"/>